<feature type="domain" description="Histone-binding protein RBBP4-like N-terminal" evidence="6">
    <location>
        <begin position="35"/>
        <end position="108"/>
    </location>
</feature>
<comment type="similarity">
    <text evidence="1">Belongs to the WD repeat RBAP46/RBAP48/MSI1 family.</text>
</comment>
<reference evidence="8" key="3">
    <citation type="submission" date="2022-06" db="UniProtKB">
        <authorList>
            <consortium name="EnsemblMetazoa"/>
        </authorList>
    </citation>
    <scope>IDENTIFICATION</scope>
</reference>
<keyword evidence="9" id="KW-1185">Reference proteome</keyword>
<feature type="repeat" description="WD" evidence="5">
    <location>
        <begin position="299"/>
        <end position="335"/>
    </location>
</feature>
<dbReference type="SUPFAM" id="SSF50978">
    <property type="entry name" value="WD40 repeat-like"/>
    <property type="match status" value="1"/>
</dbReference>
<dbReference type="SMART" id="SM00320">
    <property type="entry name" value="WD40"/>
    <property type="match status" value="6"/>
</dbReference>
<dbReference type="PROSITE" id="PS50082">
    <property type="entry name" value="WD_REPEATS_2"/>
    <property type="match status" value="2"/>
</dbReference>
<keyword evidence="3" id="KW-0677">Repeat</keyword>
<dbReference type="InterPro" id="IPR015943">
    <property type="entry name" value="WD40/YVTN_repeat-like_dom_sf"/>
</dbReference>
<dbReference type="Pfam" id="PF12265">
    <property type="entry name" value="CAF1C_H4-bd"/>
    <property type="match status" value="1"/>
</dbReference>
<gene>
    <name evidence="7" type="ORF">SSS_6932</name>
</gene>
<dbReference type="AlphaFoldDB" id="A0A834RC90"/>
<protein>
    <submittedName>
        <fullName evidence="7">Histone-binding protein RBBP4-A</fullName>
    </submittedName>
</protein>
<reference evidence="7" key="2">
    <citation type="submission" date="2020-01" db="EMBL/GenBank/DDBJ databases">
        <authorList>
            <person name="Korhonen P.K.K."/>
            <person name="Guangxu M.G."/>
            <person name="Wang T.W."/>
            <person name="Stroehlein A.J.S."/>
            <person name="Young N.D."/>
            <person name="Ang C.-S.A."/>
            <person name="Fernando D.W.F."/>
            <person name="Lu H.L."/>
            <person name="Taylor S.T."/>
            <person name="Ehtesham M.E.M."/>
            <person name="Najaraj S.H.N."/>
            <person name="Harsha G.H.G."/>
            <person name="Madugundu A.M."/>
            <person name="Renuse S.R."/>
            <person name="Holt D.H."/>
            <person name="Pandey A.P."/>
            <person name="Papenfuss A.P."/>
            <person name="Gasser R.B.G."/>
            <person name="Fischer K.F."/>
        </authorList>
    </citation>
    <scope>NUCLEOTIDE SEQUENCE</scope>
    <source>
        <strain evidence="7">SSS_KF_BRIS2020</strain>
    </source>
</reference>
<dbReference type="PANTHER" id="PTHR22850">
    <property type="entry name" value="WD40 REPEAT FAMILY"/>
    <property type="match status" value="1"/>
</dbReference>
<dbReference type="InterPro" id="IPR022052">
    <property type="entry name" value="Histone-bd_RBBP4-like_N"/>
</dbReference>
<dbReference type="EMBL" id="WVUK01000055">
    <property type="protein sequence ID" value="KAF7493775.1"/>
    <property type="molecule type" value="Genomic_DNA"/>
</dbReference>
<evidence type="ECO:0000259" key="6">
    <source>
        <dbReference type="Pfam" id="PF12265"/>
    </source>
</evidence>
<dbReference type="InterPro" id="IPR050459">
    <property type="entry name" value="WD_repeat_RBAP46/RBAP48/MSI1"/>
</dbReference>
<evidence type="ECO:0000256" key="3">
    <source>
        <dbReference type="ARBA" id="ARBA00022737"/>
    </source>
</evidence>
<dbReference type="GO" id="GO:0006325">
    <property type="term" value="P:chromatin organization"/>
    <property type="evidence" value="ECO:0007669"/>
    <property type="project" value="UniProtKB-KW"/>
</dbReference>
<dbReference type="PROSITE" id="PS50294">
    <property type="entry name" value="WD_REPEATS_REGION"/>
    <property type="match status" value="2"/>
</dbReference>
<keyword evidence="4" id="KW-0156">Chromatin regulator</keyword>
<name>A0A834RC90_SARSC</name>
<reference evidence="9" key="1">
    <citation type="journal article" date="2020" name="PLoS Negl. Trop. Dis.">
        <title>High-quality nuclear genome for Sarcoptes scabiei-A critical resource for a neglected parasite.</title>
        <authorList>
            <person name="Korhonen P.K."/>
            <person name="Gasser R.B."/>
            <person name="Ma G."/>
            <person name="Wang T."/>
            <person name="Stroehlein A.J."/>
            <person name="Young N.D."/>
            <person name="Ang C.S."/>
            <person name="Fernando D.D."/>
            <person name="Lu H.C."/>
            <person name="Taylor S."/>
            <person name="Reynolds S.L."/>
            <person name="Mofiz E."/>
            <person name="Najaraj S.H."/>
            <person name="Gowda H."/>
            <person name="Madugundu A."/>
            <person name="Renuse S."/>
            <person name="Holt D."/>
            <person name="Pandey A."/>
            <person name="Papenfuss A.T."/>
            <person name="Fischer K."/>
        </authorList>
    </citation>
    <scope>NUCLEOTIDE SEQUENCE [LARGE SCALE GENOMIC DNA]</scope>
</reference>
<dbReference type="EnsemblMetazoa" id="SSS_6932s_mrna">
    <property type="protein sequence ID" value="KAF7493775.1"/>
    <property type="gene ID" value="SSS_6932"/>
</dbReference>
<dbReference type="InterPro" id="IPR001680">
    <property type="entry name" value="WD40_rpt"/>
</dbReference>
<evidence type="ECO:0000313" key="8">
    <source>
        <dbReference type="EnsemblMetazoa" id="KAF7493775.1"/>
    </source>
</evidence>
<evidence type="ECO:0000313" key="7">
    <source>
        <dbReference type="EMBL" id="KAF7493775.1"/>
    </source>
</evidence>
<feature type="repeat" description="WD" evidence="5">
    <location>
        <begin position="401"/>
        <end position="439"/>
    </location>
</feature>
<dbReference type="Pfam" id="PF00400">
    <property type="entry name" value="WD40"/>
    <property type="match status" value="2"/>
</dbReference>
<dbReference type="Gene3D" id="2.130.10.10">
    <property type="entry name" value="YVTN repeat-like/Quinoprotein amine dehydrogenase"/>
    <property type="match status" value="1"/>
</dbReference>
<dbReference type="OrthoDB" id="427795at2759"/>
<evidence type="ECO:0000256" key="2">
    <source>
        <dbReference type="ARBA" id="ARBA00022574"/>
    </source>
</evidence>
<dbReference type="InterPro" id="IPR036322">
    <property type="entry name" value="WD40_repeat_dom_sf"/>
</dbReference>
<proteinExistence type="inferred from homology"/>
<evidence type="ECO:0000256" key="5">
    <source>
        <dbReference type="PROSITE-ProRule" id="PRU00221"/>
    </source>
</evidence>
<keyword evidence="2 5" id="KW-0853">WD repeat</keyword>
<evidence type="ECO:0000256" key="1">
    <source>
        <dbReference type="ARBA" id="ARBA00009341"/>
    </source>
</evidence>
<evidence type="ECO:0000313" key="9">
    <source>
        <dbReference type="Proteomes" id="UP000070412"/>
    </source>
</evidence>
<dbReference type="Proteomes" id="UP000070412">
    <property type="component" value="Unassembled WGS sequence"/>
</dbReference>
<evidence type="ECO:0000256" key="4">
    <source>
        <dbReference type="ARBA" id="ARBA00022853"/>
    </source>
</evidence>
<sequence>MAADAGNDLDEEIWFLISSFKICFRLLVEDRIISDEYKLWKKNVPFMYDYLINRIFEYPTPVVQWFDSIEQIDDDDQDGSIVQKLLVATNPGPFEDDYYLAVHSVILPDLMKKFEPKKIDLYSMREDAFGAFVFYTDQTEADFKVVHNGMVTCARCMPEKNAIVATKNSNDLFIWDLKDCIKNSKQADSTEPISQFLNLNNQSDLDWNPQSPRLLLSGFESNQLAIWDISSQKKRKTMIPKTTMSFNSEFDTNQSETNEILSTEWHRHHTDIVGASTSNGSLLLWDIRSPALNQPSHRFRGHKGSAKQIKFSPFSEFVFISSGIDGQICVWDLRNLKIKLHSILFKKESFQSIKWSPHCETLFGAITQSDRKVYLFDLDRILDEQMVHEVEDGPPTLIFIHGGHTSKVLDFDWNPNKNNPLVVCSVSDDNVYQIWQMVV</sequence>
<accession>A0A834RC90</accession>
<organism evidence="7">
    <name type="scientific">Sarcoptes scabiei</name>
    <name type="common">Itch mite</name>
    <name type="synonym">Acarus scabiei</name>
    <dbReference type="NCBI Taxonomy" id="52283"/>
    <lineage>
        <taxon>Eukaryota</taxon>
        <taxon>Metazoa</taxon>
        <taxon>Ecdysozoa</taxon>
        <taxon>Arthropoda</taxon>
        <taxon>Chelicerata</taxon>
        <taxon>Arachnida</taxon>
        <taxon>Acari</taxon>
        <taxon>Acariformes</taxon>
        <taxon>Sarcoptiformes</taxon>
        <taxon>Astigmata</taxon>
        <taxon>Psoroptidia</taxon>
        <taxon>Sarcoptoidea</taxon>
        <taxon>Sarcoptidae</taxon>
        <taxon>Sarcoptinae</taxon>
        <taxon>Sarcoptes</taxon>
    </lineage>
</organism>